<organism evidence="7 8">
    <name type="scientific">Neogobius melanostomus</name>
    <name type="common">round goby</name>
    <dbReference type="NCBI Taxonomy" id="47308"/>
    <lineage>
        <taxon>Eukaryota</taxon>
        <taxon>Metazoa</taxon>
        <taxon>Chordata</taxon>
        <taxon>Craniata</taxon>
        <taxon>Vertebrata</taxon>
        <taxon>Euteleostomi</taxon>
        <taxon>Actinopterygii</taxon>
        <taxon>Neopterygii</taxon>
        <taxon>Teleostei</taxon>
        <taxon>Neoteleostei</taxon>
        <taxon>Acanthomorphata</taxon>
        <taxon>Gobiaria</taxon>
        <taxon>Gobiiformes</taxon>
        <taxon>Gobioidei</taxon>
        <taxon>Gobiidae</taxon>
        <taxon>Benthophilinae</taxon>
        <taxon>Neogobiini</taxon>
        <taxon>Neogobius</taxon>
    </lineage>
</organism>
<evidence type="ECO:0000256" key="2">
    <source>
        <dbReference type="ARBA" id="ARBA00022771"/>
    </source>
</evidence>
<keyword evidence="2 4" id="KW-0863">Zinc-finger</keyword>
<dbReference type="Gene3D" id="3.30.160.60">
    <property type="entry name" value="Classic Zinc Finger"/>
    <property type="match status" value="1"/>
</dbReference>
<keyword evidence="1" id="KW-0479">Metal-binding</keyword>
<dbReference type="PANTHER" id="PTHR24103">
    <property type="entry name" value="E3 UBIQUITIN-PROTEIN LIGASE TRIM"/>
    <property type="match status" value="1"/>
</dbReference>
<keyword evidence="8" id="KW-1185">Reference proteome</keyword>
<dbReference type="InterPro" id="IPR017907">
    <property type="entry name" value="Znf_RING_CS"/>
</dbReference>
<dbReference type="Pfam" id="PF00643">
    <property type="entry name" value="zf-B_box"/>
    <property type="match status" value="1"/>
</dbReference>
<evidence type="ECO:0000256" key="5">
    <source>
        <dbReference type="SAM" id="Coils"/>
    </source>
</evidence>
<feature type="coiled-coil region" evidence="5">
    <location>
        <begin position="142"/>
        <end position="187"/>
    </location>
</feature>
<keyword evidence="5" id="KW-0175">Coiled coil</keyword>
<dbReference type="GO" id="GO:0008270">
    <property type="term" value="F:zinc ion binding"/>
    <property type="evidence" value="ECO:0007669"/>
    <property type="project" value="UniProtKB-KW"/>
</dbReference>
<accession>A0A8C6SEZ3</accession>
<protein>
    <recommendedName>
        <fullName evidence="6">B box-type domain-containing protein</fullName>
    </recommendedName>
</protein>
<feature type="domain" description="B box-type" evidence="6">
    <location>
        <begin position="46"/>
        <end position="87"/>
    </location>
</feature>
<reference evidence="7" key="2">
    <citation type="submission" date="2025-09" db="UniProtKB">
        <authorList>
            <consortium name="Ensembl"/>
        </authorList>
    </citation>
    <scope>IDENTIFICATION</scope>
</reference>
<evidence type="ECO:0000313" key="8">
    <source>
        <dbReference type="Proteomes" id="UP000694523"/>
    </source>
</evidence>
<evidence type="ECO:0000256" key="4">
    <source>
        <dbReference type="PROSITE-ProRule" id="PRU00024"/>
    </source>
</evidence>
<dbReference type="InterPro" id="IPR000315">
    <property type="entry name" value="Znf_B-box"/>
</dbReference>
<proteinExistence type="predicted"/>
<keyword evidence="3" id="KW-0862">Zinc</keyword>
<dbReference type="PROSITE" id="PS50119">
    <property type="entry name" value="ZF_BBOX"/>
    <property type="match status" value="1"/>
</dbReference>
<dbReference type="Proteomes" id="UP000694523">
    <property type="component" value="Unplaced"/>
</dbReference>
<evidence type="ECO:0000313" key="7">
    <source>
        <dbReference type="Ensembl" id="ENSNMLP00000004194.1"/>
    </source>
</evidence>
<dbReference type="Ensembl" id="ENSNMLT00000004812.1">
    <property type="protein sequence ID" value="ENSNMLP00000004194.1"/>
    <property type="gene ID" value="ENSNMLG00000003083.1"/>
</dbReference>
<dbReference type="SUPFAM" id="SSF57850">
    <property type="entry name" value="RING/U-box"/>
    <property type="match status" value="1"/>
</dbReference>
<dbReference type="SUPFAM" id="SSF57845">
    <property type="entry name" value="B-box zinc-binding domain"/>
    <property type="match status" value="1"/>
</dbReference>
<dbReference type="PROSITE" id="PS00518">
    <property type="entry name" value="ZF_RING_1"/>
    <property type="match status" value="1"/>
</dbReference>
<evidence type="ECO:0000259" key="6">
    <source>
        <dbReference type="PROSITE" id="PS50119"/>
    </source>
</evidence>
<name>A0A8C6SEZ3_9GOBI</name>
<evidence type="ECO:0000256" key="3">
    <source>
        <dbReference type="ARBA" id="ARBA00022833"/>
    </source>
</evidence>
<dbReference type="SMART" id="SM00336">
    <property type="entry name" value="BBOX"/>
    <property type="match status" value="1"/>
</dbReference>
<dbReference type="AlphaFoldDB" id="A0A8C6SEZ3"/>
<dbReference type="InterPro" id="IPR050143">
    <property type="entry name" value="TRIM/RBCC"/>
</dbReference>
<sequence length="193" mass="22468">TNSMKQDPQLCCTFSLQPLMCFKEPVVLSCSHSFCKGCLKSWSDPPLNLVCRVHSERLKLFCLTDQQPVCVVCRDSKVHEDHRFRPIVEAAQDLRDELDKSLLPLKKNLQKAKDFKKEFVEIADCIKNQVYQTKGQIEAEFKKLHQFLVEEEESRMKALREEEEQKTQRMKDKMAAVSREIEALSEMSENTKV</sequence>
<reference evidence="7" key="1">
    <citation type="submission" date="2025-08" db="UniProtKB">
        <authorList>
            <consortium name="Ensembl"/>
        </authorList>
    </citation>
    <scope>IDENTIFICATION</scope>
</reference>
<evidence type="ECO:0000256" key="1">
    <source>
        <dbReference type="ARBA" id="ARBA00022723"/>
    </source>
</evidence>